<comment type="caution">
    <text evidence="2">The sequence shown here is derived from an EMBL/GenBank/DDBJ whole genome shotgun (WGS) entry which is preliminary data.</text>
</comment>
<evidence type="ECO:0000313" key="3">
    <source>
        <dbReference type="Proteomes" id="UP001567538"/>
    </source>
</evidence>
<reference evidence="2 3" key="1">
    <citation type="submission" date="2024-06" db="EMBL/GenBank/DDBJ databases">
        <title>A chromosome level genome sequence of Diviner's sage (Salvia divinorum).</title>
        <authorList>
            <person name="Ford S.A."/>
            <person name="Ro D.-K."/>
            <person name="Ness R.W."/>
            <person name="Phillips M.A."/>
        </authorList>
    </citation>
    <scope>NUCLEOTIDE SEQUENCE [LARGE SCALE GENOMIC DNA]</scope>
    <source>
        <strain evidence="2">SAF-2024a</strain>
        <tissue evidence="2">Leaf</tissue>
    </source>
</reference>
<dbReference type="AlphaFoldDB" id="A0ABD1H415"/>
<keyword evidence="1" id="KW-1133">Transmembrane helix</keyword>
<keyword evidence="3" id="KW-1185">Reference proteome</keyword>
<dbReference type="PANTHER" id="PTHR33333:SF46">
    <property type="entry name" value="LOW QUALITY PROTEIN: GLYCINE-RICH PROTEIN DOT1"/>
    <property type="match status" value="1"/>
</dbReference>
<gene>
    <name evidence="2" type="ORF">AAHA92_19039</name>
</gene>
<dbReference type="EMBL" id="JBEAFC010000007">
    <property type="protein sequence ID" value="KAL1551161.1"/>
    <property type="molecule type" value="Genomic_DNA"/>
</dbReference>
<proteinExistence type="predicted"/>
<sequence length="98" mass="11212">MGLEEVVKFVMEKLKEALPPVENFGGEAIAWFDGVFQAALPWIIAAVALTVLFCLCRCCCGGGRRERMMRAPGRNITMRRSDFETNPQEYFRNLRKRP</sequence>
<name>A0ABD1H415_SALDI</name>
<evidence type="ECO:0000313" key="2">
    <source>
        <dbReference type="EMBL" id="KAL1551161.1"/>
    </source>
</evidence>
<dbReference type="Proteomes" id="UP001567538">
    <property type="component" value="Unassembled WGS sequence"/>
</dbReference>
<dbReference type="InterPro" id="IPR039926">
    <property type="entry name" value="Egg_app_1"/>
</dbReference>
<feature type="transmembrane region" description="Helical" evidence="1">
    <location>
        <begin position="39"/>
        <end position="60"/>
    </location>
</feature>
<keyword evidence="1" id="KW-0812">Transmembrane</keyword>
<dbReference type="PANTHER" id="PTHR33333">
    <property type="entry name" value="ERYTHROCYTE MEMBRANE PROTEIN 1-LIKE"/>
    <property type="match status" value="1"/>
</dbReference>
<protein>
    <submittedName>
        <fullName evidence="2">Uncharacterized protein</fullName>
    </submittedName>
</protein>
<organism evidence="2 3">
    <name type="scientific">Salvia divinorum</name>
    <name type="common">Maria pastora</name>
    <name type="synonym">Diviner's sage</name>
    <dbReference type="NCBI Taxonomy" id="28513"/>
    <lineage>
        <taxon>Eukaryota</taxon>
        <taxon>Viridiplantae</taxon>
        <taxon>Streptophyta</taxon>
        <taxon>Embryophyta</taxon>
        <taxon>Tracheophyta</taxon>
        <taxon>Spermatophyta</taxon>
        <taxon>Magnoliopsida</taxon>
        <taxon>eudicotyledons</taxon>
        <taxon>Gunneridae</taxon>
        <taxon>Pentapetalae</taxon>
        <taxon>asterids</taxon>
        <taxon>lamiids</taxon>
        <taxon>Lamiales</taxon>
        <taxon>Lamiaceae</taxon>
        <taxon>Nepetoideae</taxon>
        <taxon>Mentheae</taxon>
        <taxon>Salviinae</taxon>
        <taxon>Salvia</taxon>
        <taxon>Salvia subgen. Calosphace</taxon>
    </lineage>
</organism>
<keyword evidence="1" id="KW-0472">Membrane</keyword>
<evidence type="ECO:0000256" key="1">
    <source>
        <dbReference type="SAM" id="Phobius"/>
    </source>
</evidence>
<accession>A0ABD1H415</accession>